<sequence length="158" mass="18161">MSSTDTTLTAFQRGQIWALWNAELSRIVQSYLRASALRHWWKAAGIYDLDDNQDKFSPEISEKKVIVPGLRQIMPHDHQYYRGLYELRDIGREDTHATIAIATSWVVTTSKSALEDCVYEAMCKANIPEEFIRFIWVQCDPLLEIECNVSVSSSESEL</sequence>
<evidence type="ECO:0000313" key="2">
    <source>
        <dbReference type="Proteomes" id="UP001390339"/>
    </source>
</evidence>
<proteinExistence type="predicted"/>
<comment type="caution">
    <text evidence="1">The sequence shown here is derived from an EMBL/GenBank/DDBJ whole genome shotgun (WGS) entry which is preliminary data.</text>
</comment>
<name>A0ABR2II63_9PEZI</name>
<dbReference type="EMBL" id="JAPCWZ010000005">
    <property type="protein sequence ID" value="KAK8863016.1"/>
    <property type="molecule type" value="Genomic_DNA"/>
</dbReference>
<dbReference type="Proteomes" id="UP001390339">
    <property type="component" value="Unassembled WGS sequence"/>
</dbReference>
<organism evidence="1 2">
    <name type="scientific">Apiospora arundinis</name>
    <dbReference type="NCBI Taxonomy" id="335852"/>
    <lineage>
        <taxon>Eukaryota</taxon>
        <taxon>Fungi</taxon>
        <taxon>Dikarya</taxon>
        <taxon>Ascomycota</taxon>
        <taxon>Pezizomycotina</taxon>
        <taxon>Sordariomycetes</taxon>
        <taxon>Xylariomycetidae</taxon>
        <taxon>Amphisphaeriales</taxon>
        <taxon>Apiosporaceae</taxon>
        <taxon>Apiospora</taxon>
    </lineage>
</organism>
<gene>
    <name evidence="1" type="ORF">PGQ11_009251</name>
</gene>
<reference evidence="1 2" key="1">
    <citation type="journal article" date="2024" name="IMA Fungus">
        <title>Apiospora arundinis, a panoply of carbohydrate-active enzymes and secondary metabolites.</title>
        <authorList>
            <person name="Sorensen T."/>
            <person name="Petersen C."/>
            <person name="Muurmann A.T."/>
            <person name="Christiansen J.V."/>
            <person name="Brundto M.L."/>
            <person name="Overgaard C.K."/>
            <person name="Boysen A.T."/>
            <person name="Wollenberg R.D."/>
            <person name="Larsen T.O."/>
            <person name="Sorensen J.L."/>
            <person name="Nielsen K.L."/>
            <person name="Sondergaard T.E."/>
        </authorList>
    </citation>
    <scope>NUCLEOTIDE SEQUENCE [LARGE SCALE GENOMIC DNA]</scope>
    <source>
        <strain evidence="1 2">AAU 773</strain>
    </source>
</reference>
<protein>
    <submittedName>
        <fullName evidence="1">Uncharacterized protein</fullName>
    </submittedName>
</protein>
<accession>A0ABR2II63</accession>
<evidence type="ECO:0000313" key="1">
    <source>
        <dbReference type="EMBL" id="KAK8863016.1"/>
    </source>
</evidence>
<keyword evidence="2" id="KW-1185">Reference proteome</keyword>